<gene>
    <name evidence="2" type="ORF">GDO81_025815</name>
</gene>
<feature type="compositionally biased region" description="Polar residues" evidence="1">
    <location>
        <begin position="95"/>
        <end position="119"/>
    </location>
</feature>
<dbReference type="Proteomes" id="UP000824782">
    <property type="component" value="Unassembled WGS sequence"/>
</dbReference>
<reference evidence="2" key="1">
    <citation type="thesis" date="2020" institute="ProQuest LLC" country="789 East Eisenhower Parkway, Ann Arbor, MI, USA">
        <title>Comparative Genomics and Chromosome Evolution.</title>
        <authorList>
            <person name="Mudd A.B."/>
        </authorList>
    </citation>
    <scope>NUCLEOTIDE SEQUENCE</scope>
    <source>
        <strain evidence="2">237g6f4</strain>
        <tissue evidence="2">Blood</tissue>
    </source>
</reference>
<feature type="region of interest" description="Disordered" evidence="1">
    <location>
        <begin position="60"/>
        <end position="119"/>
    </location>
</feature>
<dbReference type="AlphaFoldDB" id="A0AAV6YP37"/>
<organism evidence="2 3">
    <name type="scientific">Engystomops pustulosus</name>
    <name type="common">Tungara frog</name>
    <name type="synonym">Physalaemus pustulosus</name>
    <dbReference type="NCBI Taxonomy" id="76066"/>
    <lineage>
        <taxon>Eukaryota</taxon>
        <taxon>Metazoa</taxon>
        <taxon>Chordata</taxon>
        <taxon>Craniata</taxon>
        <taxon>Vertebrata</taxon>
        <taxon>Euteleostomi</taxon>
        <taxon>Amphibia</taxon>
        <taxon>Batrachia</taxon>
        <taxon>Anura</taxon>
        <taxon>Neobatrachia</taxon>
        <taxon>Hyloidea</taxon>
        <taxon>Leptodactylidae</taxon>
        <taxon>Leiuperinae</taxon>
        <taxon>Engystomops</taxon>
    </lineage>
</organism>
<name>A0AAV6YP37_ENGPU</name>
<feature type="region of interest" description="Disordered" evidence="1">
    <location>
        <begin position="1"/>
        <end position="39"/>
    </location>
</feature>
<accession>A0AAV6YP37</accession>
<evidence type="ECO:0000313" key="3">
    <source>
        <dbReference type="Proteomes" id="UP000824782"/>
    </source>
</evidence>
<comment type="caution">
    <text evidence="2">The sequence shown here is derived from an EMBL/GenBank/DDBJ whole genome shotgun (WGS) entry which is preliminary data.</text>
</comment>
<feature type="region of interest" description="Disordered" evidence="1">
    <location>
        <begin position="201"/>
        <end position="220"/>
    </location>
</feature>
<dbReference type="EMBL" id="WNYA01039254">
    <property type="protein sequence ID" value="KAG8536705.1"/>
    <property type="molecule type" value="Genomic_DNA"/>
</dbReference>
<feature type="compositionally biased region" description="Basic and acidic residues" evidence="1">
    <location>
        <begin position="11"/>
        <end position="23"/>
    </location>
</feature>
<keyword evidence="3" id="KW-1185">Reference proteome</keyword>
<evidence type="ECO:0000313" key="2">
    <source>
        <dbReference type="EMBL" id="KAG8536705.1"/>
    </source>
</evidence>
<evidence type="ECO:0000256" key="1">
    <source>
        <dbReference type="SAM" id="MobiDB-lite"/>
    </source>
</evidence>
<feature type="compositionally biased region" description="Basic and acidic residues" evidence="1">
    <location>
        <begin position="30"/>
        <end position="39"/>
    </location>
</feature>
<proteinExistence type="predicted"/>
<protein>
    <submittedName>
        <fullName evidence="2">Uncharacterized protein</fullName>
    </submittedName>
</protein>
<sequence length="241" mass="27575">MMDGTQSDLSDQEKLRPDDERIRWRSRRDRYREKRDKTVWRPSKHYEELMFLLPTLQGGEGYIDPSESEDGEVSWDSQSSSDNEYSDVSYETADHASQSNDVQPPTTMGPTNQRPPNREQQVLNTPLERLALQFLRHMSNQDVCDHFGRLVAGLCRSLSPEKRNTFMAFVMWSRHLFSGIQTLPPLDVLLSTIREAIMPFTQPDDPPNPQQQADSQTAEAAMPTSSCRSKYCSGRGCCQPI</sequence>